<dbReference type="InterPro" id="IPR012914">
    <property type="entry name" value="PucR_dom"/>
</dbReference>
<evidence type="ECO:0000259" key="2">
    <source>
        <dbReference type="Pfam" id="PF13556"/>
    </source>
</evidence>
<sequence length="395" mass="45943">MALTLNTLLNFSETPFKLKLVAGREGLKQTVSWIYYTEDPSFSEFIRGGELAITTGLLLKRKSENEGINESENLCSFLKDFIEKFSSHNASGLIVNTGKYIFEIPQEIKTYCDQINFPLFTMPWEIHTVDLMQEIGNMISADNQNSHNVEKFFYRAIFETQKFDPKQIENTVFHDAKSFSVALLELKENFFNNDIEQAKRYVQFSLNPKINFSQNDYCCFIHNRKVIYIIKNDNSFFAEELFRITRNDKFFCNSKLSLSEYCSSAGELEDAFVHAEITMNLSKNAEKLEKYDNLGIYKILLEVKNKKVLEQLYKAVLGKLDQLETAKREDYLKTLKLYLKLGGNIHSVSKQNNTHRNTVLYRLQRLQEILNVDLSDGDTRCLLQIAIYIKELLKK</sequence>
<dbReference type="InterPro" id="IPR042070">
    <property type="entry name" value="PucR_C-HTH_sf"/>
</dbReference>
<dbReference type="Gene3D" id="1.10.10.2840">
    <property type="entry name" value="PucR C-terminal helix-turn-helix domain"/>
    <property type="match status" value="1"/>
</dbReference>
<dbReference type="OrthoDB" id="143422at2"/>
<feature type="domain" description="PucR C-terminal helix-turn-helix" evidence="2">
    <location>
        <begin position="331"/>
        <end position="388"/>
    </location>
</feature>
<dbReference type="InterPro" id="IPR051448">
    <property type="entry name" value="CdaR-like_regulators"/>
</dbReference>
<dbReference type="GeneID" id="303368146"/>
<dbReference type="PANTHER" id="PTHR33744">
    <property type="entry name" value="CARBOHYDRATE DIACID REGULATOR"/>
    <property type="match status" value="1"/>
</dbReference>
<evidence type="ECO:0000313" key="3">
    <source>
        <dbReference type="EMBL" id="SKA01430.1"/>
    </source>
</evidence>
<keyword evidence="4" id="KW-1185">Reference proteome</keyword>
<protein>
    <submittedName>
        <fullName evidence="3">PucR C-terminal helix-turn-helix domain-containing protein</fullName>
    </submittedName>
</protein>
<dbReference type="InterPro" id="IPR025736">
    <property type="entry name" value="PucR_C-HTH_dom"/>
</dbReference>
<evidence type="ECO:0000259" key="1">
    <source>
        <dbReference type="Pfam" id="PF07905"/>
    </source>
</evidence>
<dbReference type="Pfam" id="PF13556">
    <property type="entry name" value="HTH_30"/>
    <property type="match status" value="1"/>
</dbReference>
<dbReference type="RefSeq" id="WP_078931659.1">
    <property type="nucleotide sequence ID" value="NZ_FUXC01000013.1"/>
</dbReference>
<feature type="domain" description="Purine catabolism PurC-like" evidence="1">
    <location>
        <begin position="17"/>
        <end position="139"/>
    </location>
</feature>
<dbReference type="EMBL" id="FUXC01000013">
    <property type="protein sequence ID" value="SKA01430.1"/>
    <property type="molecule type" value="Genomic_DNA"/>
</dbReference>
<dbReference type="STRING" id="225004.SAMN02745152_01919"/>
<dbReference type="Proteomes" id="UP000190395">
    <property type="component" value="Unassembled WGS sequence"/>
</dbReference>
<accession>A0A1T4QCB3</accession>
<reference evidence="3 4" key="1">
    <citation type="submission" date="2017-02" db="EMBL/GenBank/DDBJ databases">
        <authorList>
            <person name="Peterson S.W."/>
        </authorList>
    </citation>
    <scope>NUCLEOTIDE SEQUENCE [LARGE SCALE GENOMIC DNA]</scope>
    <source>
        <strain evidence="3 4">ATCC BAA-909</strain>
    </source>
</reference>
<dbReference type="AlphaFoldDB" id="A0A1T4QCB3"/>
<dbReference type="PANTHER" id="PTHR33744:SF1">
    <property type="entry name" value="DNA-BINDING TRANSCRIPTIONAL ACTIVATOR ADER"/>
    <property type="match status" value="1"/>
</dbReference>
<proteinExistence type="predicted"/>
<gene>
    <name evidence="3" type="ORF">SAMN02745152_01919</name>
</gene>
<organism evidence="3 4">
    <name type="scientific">Treponema berlinense</name>
    <dbReference type="NCBI Taxonomy" id="225004"/>
    <lineage>
        <taxon>Bacteria</taxon>
        <taxon>Pseudomonadati</taxon>
        <taxon>Spirochaetota</taxon>
        <taxon>Spirochaetia</taxon>
        <taxon>Spirochaetales</taxon>
        <taxon>Treponemataceae</taxon>
        <taxon>Treponema</taxon>
    </lineage>
</organism>
<dbReference type="Pfam" id="PF07905">
    <property type="entry name" value="PucR"/>
    <property type="match status" value="1"/>
</dbReference>
<name>A0A1T4QCB3_9SPIR</name>
<evidence type="ECO:0000313" key="4">
    <source>
        <dbReference type="Proteomes" id="UP000190395"/>
    </source>
</evidence>